<keyword evidence="4" id="KW-1185">Reference proteome</keyword>
<gene>
    <name evidence="3" type="ORF">Psuf_044640</name>
</gene>
<keyword evidence="2" id="KW-1133">Transmembrane helix</keyword>
<evidence type="ECO:0000256" key="2">
    <source>
        <dbReference type="SAM" id="Phobius"/>
    </source>
</evidence>
<reference evidence="3 4" key="1">
    <citation type="submission" date="2020-03" db="EMBL/GenBank/DDBJ databases">
        <title>Whole genome shotgun sequence of Phytohabitans suffuscus NBRC 105367.</title>
        <authorList>
            <person name="Komaki H."/>
            <person name="Tamura T."/>
        </authorList>
    </citation>
    <scope>NUCLEOTIDE SEQUENCE [LARGE SCALE GENOMIC DNA]</scope>
    <source>
        <strain evidence="3 4">NBRC 105367</strain>
    </source>
</reference>
<evidence type="ECO:0000313" key="4">
    <source>
        <dbReference type="Proteomes" id="UP000503011"/>
    </source>
</evidence>
<accession>A0A6F8YMJ3</accession>
<evidence type="ECO:0000256" key="1">
    <source>
        <dbReference type="SAM" id="MobiDB-lite"/>
    </source>
</evidence>
<keyword evidence="2" id="KW-0812">Transmembrane</keyword>
<feature type="compositionally biased region" description="Basic residues" evidence="1">
    <location>
        <begin position="244"/>
        <end position="260"/>
    </location>
</feature>
<protein>
    <submittedName>
        <fullName evidence="3">Uncharacterized protein</fullName>
    </submittedName>
</protein>
<dbReference type="Proteomes" id="UP000503011">
    <property type="component" value="Chromosome"/>
</dbReference>
<dbReference type="AlphaFoldDB" id="A0A6F8YMJ3"/>
<feature type="transmembrane region" description="Helical" evidence="2">
    <location>
        <begin position="12"/>
        <end position="33"/>
    </location>
</feature>
<dbReference type="EMBL" id="AP022871">
    <property type="protein sequence ID" value="BCB87151.1"/>
    <property type="molecule type" value="Genomic_DNA"/>
</dbReference>
<name>A0A6F8YMJ3_9ACTN</name>
<proteinExistence type="predicted"/>
<keyword evidence="2" id="KW-0472">Membrane</keyword>
<feature type="region of interest" description="Disordered" evidence="1">
    <location>
        <begin position="239"/>
        <end position="260"/>
    </location>
</feature>
<sequence>MVTGEVLVELTAVSALMLIAGTVVLGMLLLAAIAERPRRQPRPDPVKLRAAAQELAAYAGHTHAVAGRAAAAAIEARERLAVCEEAREEAWRAQEAAGAAYQEAWREVAAGRAALAGRETATVDLELVVAGDAEGADGERQREVSRAALSAYRRGELSVDQLREVWRRAGDWDPDQEERERRADQLRADELAARRAYERTALFARQAAEALWVAEAESRAMSGEAMAAKAEAHEALLVTQRFAGKGKGRKNKGRKKRRKP</sequence>
<organism evidence="3 4">
    <name type="scientific">Phytohabitans suffuscus</name>
    <dbReference type="NCBI Taxonomy" id="624315"/>
    <lineage>
        <taxon>Bacteria</taxon>
        <taxon>Bacillati</taxon>
        <taxon>Actinomycetota</taxon>
        <taxon>Actinomycetes</taxon>
        <taxon>Micromonosporales</taxon>
        <taxon>Micromonosporaceae</taxon>
    </lineage>
</organism>
<evidence type="ECO:0000313" key="3">
    <source>
        <dbReference type="EMBL" id="BCB87151.1"/>
    </source>
</evidence>
<reference evidence="3 4" key="2">
    <citation type="submission" date="2020-03" db="EMBL/GenBank/DDBJ databases">
        <authorList>
            <person name="Ichikawa N."/>
            <person name="Kimura A."/>
            <person name="Kitahashi Y."/>
            <person name="Uohara A."/>
        </authorList>
    </citation>
    <scope>NUCLEOTIDE SEQUENCE [LARGE SCALE GENOMIC DNA]</scope>
    <source>
        <strain evidence="3 4">NBRC 105367</strain>
    </source>
</reference>
<dbReference type="KEGG" id="psuu:Psuf_044640"/>